<dbReference type="AlphaFoldDB" id="H5TWA8"/>
<evidence type="ECO:0000313" key="2">
    <source>
        <dbReference type="Proteomes" id="UP000005845"/>
    </source>
</evidence>
<proteinExistence type="predicted"/>
<keyword evidence="2" id="KW-1185">Reference proteome</keyword>
<gene>
    <name evidence="1" type="ORF">GOSPT_022_01100</name>
</gene>
<reference evidence="1 2" key="1">
    <citation type="submission" date="2012-02" db="EMBL/GenBank/DDBJ databases">
        <title>Whole genome shotgun sequence of Gordonia sputi NBRC 100414.</title>
        <authorList>
            <person name="Yoshida I."/>
            <person name="Hosoyama A."/>
            <person name="Tsuchikane K."/>
            <person name="Katsumata H."/>
            <person name="Yamazaki S."/>
            <person name="Fujita N."/>
        </authorList>
    </citation>
    <scope>NUCLEOTIDE SEQUENCE [LARGE SCALE GENOMIC DNA]</scope>
    <source>
        <strain evidence="1 2">NBRC 100414</strain>
    </source>
</reference>
<dbReference type="Proteomes" id="UP000005845">
    <property type="component" value="Unassembled WGS sequence"/>
</dbReference>
<comment type="caution">
    <text evidence="1">The sequence shown here is derived from an EMBL/GenBank/DDBJ whole genome shotgun (WGS) entry which is preliminary data.</text>
</comment>
<organism evidence="1 2">
    <name type="scientific">Gordonia sputi NBRC 100414</name>
    <dbReference type="NCBI Taxonomy" id="1089453"/>
    <lineage>
        <taxon>Bacteria</taxon>
        <taxon>Bacillati</taxon>
        <taxon>Actinomycetota</taxon>
        <taxon>Actinomycetes</taxon>
        <taxon>Mycobacteriales</taxon>
        <taxon>Gordoniaceae</taxon>
        <taxon>Gordonia</taxon>
    </lineage>
</organism>
<sequence length="107" mass="10824">MLAGVLGGVEDEGGVVVGGVVVGGVVGGVVVVGAVVDGVVTDGADVPTSAWAPPTPRDRHAATTATVLENERKYVTVRMSGLVFSPTRFGSLCDPRCLMSPNREGDC</sequence>
<evidence type="ECO:0000313" key="1">
    <source>
        <dbReference type="EMBL" id="GAB37766.1"/>
    </source>
</evidence>
<accession>H5TWA8</accession>
<protein>
    <submittedName>
        <fullName evidence="1">Uncharacterized protein</fullName>
    </submittedName>
</protein>
<dbReference type="EMBL" id="BAFC01000022">
    <property type="protein sequence ID" value="GAB37766.1"/>
    <property type="molecule type" value="Genomic_DNA"/>
</dbReference>
<name>H5TWA8_9ACTN</name>